<dbReference type="Proteomes" id="UP000057981">
    <property type="component" value="Chromosome"/>
</dbReference>
<dbReference type="STRING" id="1736674.APS56_09080"/>
<dbReference type="EMBL" id="CP012898">
    <property type="protein sequence ID" value="ALJ05264.1"/>
    <property type="molecule type" value="Genomic_DNA"/>
</dbReference>
<evidence type="ECO:0008006" key="3">
    <source>
        <dbReference type="Google" id="ProtNLM"/>
    </source>
</evidence>
<dbReference type="KEGG" id="ahz:APS56_09080"/>
<sequence length="297" mass="34229">MVITISIAFVFSRANGHFDPFYKRFTSTKQSSLILGSSRSAQGLVPSVFNNRFHKKLYNYSFTYNTCPFGPTYLKSIKSKVNEQSKNGMFIISVDPWTISSSGLNPNDSLQFDESEMFLGKVTYVNSNPNLLYLIKGYSDMYVKMLFTKSPYFLHDDGWLEVNIDINAQQLEKDLNETIKNYTKKLVTYNYSKVRLDYLKKTILYLKKYGTVYLVRLPIDSNMEAIEKQLIPDFDAKILKLSKATSVNYINLLKDNTTYNFSDGHHLTKPSAFLVSEKVANFIENIEVVNQQKNEIQ</sequence>
<keyword evidence="2" id="KW-1185">Reference proteome</keyword>
<reference evidence="1 2" key="1">
    <citation type="submission" date="2015-10" db="EMBL/GenBank/DDBJ databases">
        <authorList>
            <person name="Gilbert D.G."/>
        </authorList>
    </citation>
    <scope>NUCLEOTIDE SEQUENCE [LARGE SCALE GENOMIC DNA]</scope>
    <source>
        <strain evidence="2">HZ-22</strain>
    </source>
</reference>
<evidence type="ECO:0000313" key="1">
    <source>
        <dbReference type="EMBL" id="ALJ05264.1"/>
    </source>
</evidence>
<gene>
    <name evidence="1" type="ORF">APS56_09080</name>
</gene>
<proteinExistence type="predicted"/>
<name>A0A0P0CGF1_9FLAO</name>
<evidence type="ECO:0000313" key="2">
    <source>
        <dbReference type="Proteomes" id="UP000057981"/>
    </source>
</evidence>
<organism evidence="1 2">
    <name type="scientific">Pseudalgibacter alginicilyticus</name>
    <dbReference type="NCBI Taxonomy" id="1736674"/>
    <lineage>
        <taxon>Bacteria</taxon>
        <taxon>Pseudomonadati</taxon>
        <taxon>Bacteroidota</taxon>
        <taxon>Flavobacteriia</taxon>
        <taxon>Flavobacteriales</taxon>
        <taxon>Flavobacteriaceae</taxon>
        <taxon>Pseudalgibacter</taxon>
    </lineage>
</organism>
<dbReference type="AlphaFoldDB" id="A0A0P0CGF1"/>
<accession>A0A0P0CGF1</accession>
<protein>
    <recommendedName>
        <fullName evidence="3">SGNH domain-containing protein</fullName>
    </recommendedName>
</protein>